<evidence type="ECO:0000313" key="2">
    <source>
        <dbReference type="EMBL" id="QAU47213.1"/>
    </source>
</evidence>
<evidence type="ECO:0000313" key="3">
    <source>
        <dbReference type="Proteomes" id="UP000288972"/>
    </source>
</evidence>
<organism evidence="2 3">
    <name type="scientific">Bradyrhizobium guangzhouense</name>
    <dbReference type="NCBI Taxonomy" id="1325095"/>
    <lineage>
        <taxon>Bacteria</taxon>
        <taxon>Pseudomonadati</taxon>
        <taxon>Pseudomonadota</taxon>
        <taxon>Alphaproteobacteria</taxon>
        <taxon>Hyphomicrobiales</taxon>
        <taxon>Nitrobacteraceae</taxon>
        <taxon>Bradyrhizobium</taxon>
    </lineage>
</organism>
<dbReference type="EMBL" id="CP030053">
    <property type="protein sequence ID" value="QAU47213.1"/>
    <property type="molecule type" value="Genomic_DNA"/>
</dbReference>
<name>A0AAE6C8X1_9BRAD</name>
<dbReference type="Proteomes" id="UP000288972">
    <property type="component" value="Chromosome"/>
</dbReference>
<gene>
    <name evidence="2" type="ORF">XH91_18895</name>
</gene>
<keyword evidence="1" id="KW-0812">Transmembrane</keyword>
<dbReference type="AlphaFoldDB" id="A0AAE6C8X1"/>
<sequence>MIPVNYWFSGPALSAGVAFITSLITLGLAWYSAASNAHGVALKAEAEKRNAVIQRLVGYYISSHDGISPEIMAGIALPPTDWLDQQLANLHQNWRMKDYNAKP</sequence>
<feature type="transmembrane region" description="Helical" evidence="1">
    <location>
        <begin position="12"/>
        <end position="33"/>
    </location>
</feature>
<dbReference type="KEGG" id="bgz:XH91_18895"/>
<dbReference type="RefSeq" id="WP_128951952.1">
    <property type="nucleotide sequence ID" value="NZ_CP030053.1"/>
</dbReference>
<keyword evidence="1" id="KW-1133">Transmembrane helix</keyword>
<reference evidence="2 3" key="1">
    <citation type="submission" date="2018-06" db="EMBL/GenBank/DDBJ databases">
        <title>Comparative genomics of rhizobia nodulating Arachis hypogaea in China.</title>
        <authorList>
            <person name="Li Y."/>
        </authorList>
    </citation>
    <scope>NUCLEOTIDE SEQUENCE [LARGE SCALE GENOMIC DNA]</scope>
    <source>
        <strain evidence="2 3">CCBAU 51670</strain>
    </source>
</reference>
<evidence type="ECO:0000256" key="1">
    <source>
        <dbReference type="SAM" id="Phobius"/>
    </source>
</evidence>
<protein>
    <submittedName>
        <fullName evidence="2">Uncharacterized protein</fullName>
    </submittedName>
</protein>
<accession>A0AAE6C8X1</accession>
<proteinExistence type="predicted"/>
<keyword evidence="1" id="KW-0472">Membrane</keyword>